<evidence type="ECO:0000313" key="2">
    <source>
        <dbReference type="EMBL" id="CAJ1405652.1"/>
    </source>
</evidence>
<organism evidence="2 3">
    <name type="scientific">Effrenium voratum</name>
    <dbReference type="NCBI Taxonomy" id="2562239"/>
    <lineage>
        <taxon>Eukaryota</taxon>
        <taxon>Sar</taxon>
        <taxon>Alveolata</taxon>
        <taxon>Dinophyceae</taxon>
        <taxon>Suessiales</taxon>
        <taxon>Symbiodiniaceae</taxon>
        <taxon>Effrenium</taxon>
    </lineage>
</organism>
<protein>
    <submittedName>
        <fullName evidence="2">Uncharacterized protein</fullName>
    </submittedName>
</protein>
<feature type="non-terminal residue" evidence="2">
    <location>
        <position position="1"/>
    </location>
</feature>
<evidence type="ECO:0000313" key="3">
    <source>
        <dbReference type="Proteomes" id="UP001178507"/>
    </source>
</evidence>
<dbReference type="AlphaFoldDB" id="A0AA36NFZ9"/>
<reference evidence="2" key="1">
    <citation type="submission" date="2023-08" db="EMBL/GenBank/DDBJ databases">
        <authorList>
            <person name="Chen Y."/>
            <person name="Shah S."/>
            <person name="Dougan E. K."/>
            <person name="Thang M."/>
            <person name="Chan C."/>
        </authorList>
    </citation>
    <scope>NUCLEOTIDE SEQUENCE</scope>
</reference>
<keyword evidence="3" id="KW-1185">Reference proteome</keyword>
<dbReference type="EMBL" id="CAUJNA010003594">
    <property type="protein sequence ID" value="CAJ1405652.1"/>
    <property type="molecule type" value="Genomic_DNA"/>
</dbReference>
<accession>A0AA36NFZ9</accession>
<name>A0AA36NFZ9_9DINO</name>
<proteinExistence type="predicted"/>
<gene>
    <name evidence="2" type="ORF">EVOR1521_LOCUS27810</name>
</gene>
<dbReference type="Proteomes" id="UP001178507">
    <property type="component" value="Unassembled WGS sequence"/>
</dbReference>
<comment type="caution">
    <text evidence="2">The sequence shown here is derived from an EMBL/GenBank/DDBJ whole genome shotgun (WGS) entry which is preliminary data.</text>
</comment>
<sequence>TQYYPLSPRARRRAQSQPGRPAPKAGAPCGLASWVPRGAMLAFGGEGSL</sequence>
<evidence type="ECO:0000256" key="1">
    <source>
        <dbReference type="SAM" id="MobiDB-lite"/>
    </source>
</evidence>
<feature type="region of interest" description="Disordered" evidence="1">
    <location>
        <begin position="1"/>
        <end position="29"/>
    </location>
</feature>